<evidence type="ECO:0000259" key="7">
    <source>
        <dbReference type="Pfam" id="PF01935"/>
    </source>
</evidence>
<evidence type="ECO:0000256" key="2">
    <source>
        <dbReference type="ARBA" id="ARBA00022801"/>
    </source>
</evidence>
<keyword evidence="4" id="KW-0067">ATP-binding</keyword>
<keyword evidence="3" id="KW-0347">Helicase</keyword>
<dbReference type="InterPro" id="IPR008571">
    <property type="entry name" value="HerA-like"/>
</dbReference>
<feature type="domain" description="Helicase HerA central" evidence="7">
    <location>
        <begin position="156"/>
        <end position="275"/>
    </location>
</feature>
<dbReference type="GO" id="GO:0005524">
    <property type="term" value="F:ATP binding"/>
    <property type="evidence" value="ECO:0007669"/>
    <property type="project" value="UniProtKB-KW"/>
</dbReference>
<evidence type="ECO:0000259" key="8">
    <source>
        <dbReference type="Pfam" id="PF05872"/>
    </source>
</evidence>
<evidence type="ECO:0008006" key="11">
    <source>
        <dbReference type="Google" id="ProtNLM"/>
    </source>
</evidence>
<dbReference type="Proteomes" id="UP000199518">
    <property type="component" value="Unassembled WGS sequence"/>
</dbReference>
<accession>A0A1I3D7A4</accession>
<evidence type="ECO:0000256" key="4">
    <source>
        <dbReference type="ARBA" id="ARBA00022840"/>
    </source>
</evidence>
<dbReference type="GO" id="GO:0003677">
    <property type="term" value="F:DNA binding"/>
    <property type="evidence" value="ECO:0007669"/>
    <property type="project" value="UniProtKB-KW"/>
</dbReference>
<dbReference type="PANTHER" id="PTHR42957">
    <property type="entry name" value="HELICASE MJ1565-RELATED"/>
    <property type="match status" value="1"/>
</dbReference>
<evidence type="ECO:0000256" key="6">
    <source>
        <dbReference type="ARBA" id="ARBA00023235"/>
    </source>
</evidence>
<protein>
    <recommendedName>
        <fullName evidence="11">AAA+ ATPase domain-containing protein</fullName>
    </recommendedName>
</protein>
<dbReference type="GO" id="GO:0016787">
    <property type="term" value="F:hydrolase activity"/>
    <property type="evidence" value="ECO:0007669"/>
    <property type="project" value="UniProtKB-KW"/>
</dbReference>
<dbReference type="AlphaFoldDB" id="A0A1I3D7A4"/>
<dbReference type="RefSeq" id="WP_217647020.1">
    <property type="nucleotide sequence ID" value="NZ_FOQD01000003.1"/>
</dbReference>
<dbReference type="Pfam" id="PF01935">
    <property type="entry name" value="DUF87"/>
    <property type="match status" value="1"/>
</dbReference>
<dbReference type="GO" id="GO:0004386">
    <property type="term" value="F:helicase activity"/>
    <property type="evidence" value="ECO:0007669"/>
    <property type="project" value="UniProtKB-KW"/>
</dbReference>
<dbReference type="InterPro" id="IPR002789">
    <property type="entry name" value="HerA_central"/>
</dbReference>
<dbReference type="InterPro" id="IPR027417">
    <property type="entry name" value="P-loop_NTPase"/>
</dbReference>
<keyword evidence="6" id="KW-0413">Isomerase</keyword>
<dbReference type="EMBL" id="FOQD01000003">
    <property type="protein sequence ID" value="SFH82547.1"/>
    <property type="molecule type" value="Genomic_DNA"/>
</dbReference>
<evidence type="ECO:0000313" key="10">
    <source>
        <dbReference type="Proteomes" id="UP000199518"/>
    </source>
</evidence>
<dbReference type="Pfam" id="PF05872">
    <property type="entry name" value="HerA_C"/>
    <property type="match status" value="1"/>
</dbReference>
<dbReference type="Gene3D" id="3.40.50.300">
    <property type="entry name" value="P-loop containing nucleotide triphosphate hydrolases"/>
    <property type="match status" value="2"/>
</dbReference>
<sequence>MSEINRPPYPFENERYIGTVTQVGPSSVRANLPHAGRSGNRLHHGHRVAGGEVGEFVLIACDELALFGRILEVRLPERERLSVEPDLGDHPELHPVGAIQLLATVDISSHAIRPGLSRYPRLGSRIYSAHPDFVQWLASARYDESRHGEVVIDLASLPDAAEIGISLSPQQLFGRHCAVLGATGGGKSWTVARLIEQAMRYRSKVILLDATGEFYTLNSPRVKHCSVGQGLRRPSSSTAVEFPYTLLTEIDLFGIFSPSGQSQGPKLREAIKSLKLARIKPVLATGGIIVKTQQPKQPIFEAYEEHIALIESSVAEFDIRMLSRQIGAECVFPNAGTPASPDHTRWGGPSNETTYCVSLQMRIENIVQSSSLACVFSPTGEQTIPNAIDAFLDDDSFSILRISLQHVPFANNAREIVANAIGRYLLEKARHERFKACPVIVVVDEAHQFLNKSIGDEAFRVNLDAFGLIAKEGRKHGLNICIATQRPRDIPDDVLSQMGTLIVHRLINDVDRRVVERASGEIDRSAAAFLPTLGPGEAIVIGVDIPVPLSIRIHRPSHKPDSSGPRYEVHWTQPVTLAVSVEQVINGDRLLLEEISNGNYLLPDGTLQVGVSGVFRNSEAALRLGVGSVIALTQSMWQVVSIDPTSKTTVLRRVG</sequence>
<keyword evidence="2" id="KW-0378">Hydrolase</keyword>
<keyword evidence="1" id="KW-0547">Nucleotide-binding</keyword>
<evidence type="ECO:0000256" key="1">
    <source>
        <dbReference type="ARBA" id="ARBA00022741"/>
    </source>
</evidence>
<feature type="domain" description="Helicase HerA-like C-terminal" evidence="8">
    <location>
        <begin position="440"/>
        <end position="519"/>
    </location>
</feature>
<organism evidence="9 10">
    <name type="scientific">Planctomicrobium piriforme</name>
    <dbReference type="NCBI Taxonomy" id="1576369"/>
    <lineage>
        <taxon>Bacteria</taxon>
        <taxon>Pseudomonadati</taxon>
        <taxon>Planctomycetota</taxon>
        <taxon>Planctomycetia</taxon>
        <taxon>Planctomycetales</taxon>
        <taxon>Planctomycetaceae</taxon>
        <taxon>Planctomicrobium</taxon>
    </lineage>
</organism>
<keyword evidence="10" id="KW-1185">Reference proteome</keyword>
<evidence type="ECO:0000313" key="9">
    <source>
        <dbReference type="EMBL" id="SFH82547.1"/>
    </source>
</evidence>
<dbReference type="SUPFAM" id="SSF52540">
    <property type="entry name" value="P-loop containing nucleoside triphosphate hydrolases"/>
    <property type="match status" value="1"/>
</dbReference>
<proteinExistence type="predicted"/>
<reference evidence="10" key="1">
    <citation type="submission" date="2016-10" db="EMBL/GenBank/DDBJ databases">
        <authorList>
            <person name="Varghese N."/>
            <person name="Submissions S."/>
        </authorList>
    </citation>
    <scope>NUCLEOTIDE SEQUENCE [LARGE SCALE GENOMIC DNA]</scope>
    <source>
        <strain evidence="10">DSM 26348</strain>
    </source>
</reference>
<keyword evidence="5" id="KW-0238">DNA-binding</keyword>
<evidence type="ECO:0000256" key="3">
    <source>
        <dbReference type="ARBA" id="ARBA00022806"/>
    </source>
</evidence>
<gene>
    <name evidence="9" type="ORF">SAMN05421753_103119</name>
</gene>
<dbReference type="PANTHER" id="PTHR42957:SF1">
    <property type="entry name" value="HELICASE MJ1565-RELATED"/>
    <property type="match status" value="1"/>
</dbReference>
<dbReference type="InterPro" id="IPR033186">
    <property type="entry name" value="HerA_C"/>
</dbReference>
<evidence type="ECO:0000256" key="5">
    <source>
        <dbReference type="ARBA" id="ARBA00023125"/>
    </source>
</evidence>
<name>A0A1I3D7A4_9PLAN</name>